<dbReference type="Proteomes" id="UP000698028">
    <property type="component" value="Unassembled WGS sequence"/>
</dbReference>
<evidence type="ECO:0000313" key="2">
    <source>
        <dbReference type="Proteomes" id="UP000698028"/>
    </source>
</evidence>
<comment type="caution">
    <text evidence="1">The sequence shown here is derived from an EMBL/GenBank/DDBJ whole genome shotgun (WGS) entry which is preliminary data.</text>
</comment>
<name>A0ABS6V6M4_9SPHN</name>
<accession>A0ABS6V6M4</accession>
<dbReference type="Pfam" id="PF13242">
    <property type="entry name" value="Hydrolase_like"/>
    <property type="match status" value="1"/>
</dbReference>
<sequence>MHSLDDLPDRYTTVLCDVWGVIHDGGEMYPGVRSRFRRWKDEGRRVVILTNAPRPADRVERELQRLGLDPSLWHALTSSGQAGIEALTHPPRAVGFCGTKWDFEDMEAHGVRFAAAQEPHDEICMTGLDEYRSTVAEYEADLAAWHERGMLIHCLNPDRIVEHRGDMVVCAGALADRYEEMGGEVRWYGKPETPMFEHALKLAGDPPRESVIMVGDGPATDMVGAKRIGVDGVLVRAGVSGRGEIEWDAELGDWRPIMIVPGL</sequence>
<dbReference type="PANTHER" id="PTHR19288:SF90">
    <property type="entry name" value="OS08G0542600 PROTEIN"/>
    <property type="match status" value="1"/>
</dbReference>
<dbReference type="NCBIfam" id="TIGR01459">
    <property type="entry name" value="HAD-SF-IIA-hyp4"/>
    <property type="match status" value="1"/>
</dbReference>
<dbReference type="InterPro" id="IPR006357">
    <property type="entry name" value="HAD-SF_hydro_IIA"/>
</dbReference>
<reference evidence="1 2" key="1">
    <citation type="submission" date="2021-07" db="EMBL/GenBank/DDBJ databases">
        <title>The draft genome sequence of Sphingomicrobium sp. B8.</title>
        <authorList>
            <person name="Mu L."/>
        </authorList>
    </citation>
    <scope>NUCLEOTIDE SEQUENCE [LARGE SCALE GENOMIC DNA]</scope>
    <source>
        <strain evidence="1 2">B8</strain>
    </source>
</reference>
<dbReference type="EMBL" id="JAHVAH010000001">
    <property type="protein sequence ID" value="MBW0145010.1"/>
    <property type="molecule type" value="Genomic_DNA"/>
</dbReference>
<dbReference type="RefSeq" id="WP_218632953.1">
    <property type="nucleotide sequence ID" value="NZ_JAHVAH010000001.1"/>
</dbReference>
<dbReference type="GO" id="GO:0016787">
    <property type="term" value="F:hydrolase activity"/>
    <property type="evidence" value="ECO:0007669"/>
    <property type="project" value="UniProtKB-KW"/>
</dbReference>
<dbReference type="NCBIfam" id="TIGR01460">
    <property type="entry name" value="HAD-SF-IIA"/>
    <property type="match status" value="1"/>
</dbReference>
<dbReference type="InterPro" id="IPR006356">
    <property type="entry name" value="HAD-SF_hydro_IIA_hyp3"/>
</dbReference>
<dbReference type="PANTHER" id="PTHR19288">
    <property type="entry name" value="4-NITROPHENYLPHOSPHATASE-RELATED"/>
    <property type="match status" value="1"/>
</dbReference>
<gene>
    <name evidence="1" type="ORF">KTQ36_06830</name>
</gene>
<protein>
    <submittedName>
        <fullName evidence="1">TIGR01459 family HAD-type hydrolase</fullName>
    </submittedName>
</protein>
<dbReference type="Pfam" id="PF13344">
    <property type="entry name" value="Hydrolase_6"/>
    <property type="match status" value="1"/>
</dbReference>
<evidence type="ECO:0000313" key="1">
    <source>
        <dbReference type="EMBL" id="MBW0145010.1"/>
    </source>
</evidence>
<keyword evidence="1" id="KW-0378">Hydrolase</keyword>
<proteinExistence type="predicted"/>
<organism evidence="1 2">
    <name type="scientific">Sphingomicrobium clamense</name>
    <dbReference type="NCBI Taxonomy" id="2851013"/>
    <lineage>
        <taxon>Bacteria</taxon>
        <taxon>Pseudomonadati</taxon>
        <taxon>Pseudomonadota</taxon>
        <taxon>Alphaproteobacteria</taxon>
        <taxon>Sphingomonadales</taxon>
        <taxon>Sphingomonadaceae</taxon>
        <taxon>Sphingomicrobium</taxon>
    </lineage>
</organism>
<keyword evidence="2" id="KW-1185">Reference proteome</keyword>